<dbReference type="Gene3D" id="3.40.50.12780">
    <property type="entry name" value="N-terminal domain of ligase-like"/>
    <property type="match status" value="1"/>
</dbReference>
<dbReference type="InterPro" id="IPR045851">
    <property type="entry name" value="AMP-bd_C_sf"/>
</dbReference>
<dbReference type="InterPro" id="IPR025110">
    <property type="entry name" value="AMP-bd_C"/>
</dbReference>
<dbReference type="Gene3D" id="3.30.300.30">
    <property type="match status" value="1"/>
</dbReference>
<evidence type="ECO:0000259" key="4">
    <source>
        <dbReference type="Pfam" id="PF00501"/>
    </source>
</evidence>
<feature type="domain" description="AMP-dependent synthetase/ligase" evidence="4">
    <location>
        <begin position="77"/>
        <end position="457"/>
    </location>
</feature>
<accession>A0A485MBT9</accession>
<dbReference type="PANTHER" id="PTHR43201:SF5">
    <property type="entry name" value="MEDIUM-CHAIN ACYL-COA LIGASE ACSF2, MITOCHONDRIAL"/>
    <property type="match status" value="1"/>
</dbReference>
<evidence type="ECO:0000259" key="5">
    <source>
        <dbReference type="Pfam" id="PF13193"/>
    </source>
</evidence>
<comment type="similarity">
    <text evidence="1">Belongs to the ATP-dependent AMP-binding enzyme family.</text>
</comment>
<dbReference type="SUPFAM" id="SSF56801">
    <property type="entry name" value="Acetyl-CoA synthetase-like"/>
    <property type="match status" value="1"/>
</dbReference>
<keyword evidence="2 6" id="KW-0436">Ligase</keyword>
<keyword evidence="3" id="KW-1133">Transmembrane helix</keyword>
<dbReference type="GO" id="GO:0031956">
    <property type="term" value="F:medium-chain fatty acid-CoA ligase activity"/>
    <property type="evidence" value="ECO:0007669"/>
    <property type="project" value="TreeGrafter"/>
</dbReference>
<dbReference type="Pfam" id="PF13193">
    <property type="entry name" value="AMP-binding_C"/>
    <property type="match status" value="1"/>
</dbReference>
<keyword evidence="3" id="KW-0812">Transmembrane</keyword>
<reference evidence="6" key="1">
    <citation type="submission" date="2019-03" db="EMBL/GenBank/DDBJ databases">
        <authorList>
            <person name="Hao L."/>
        </authorList>
    </citation>
    <scope>NUCLEOTIDE SEQUENCE</scope>
</reference>
<dbReference type="PANTHER" id="PTHR43201">
    <property type="entry name" value="ACYL-COA SYNTHETASE"/>
    <property type="match status" value="1"/>
</dbReference>
<evidence type="ECO:0000313" key="6">
    <source>
        <dbReference type="EMBL" id="VFU18496.1"/>
    </source>
</evidence>
<proteinExistence type="inferred from homology"/>
<evidence type="ECO:0000256" key="3">
    <source>
        <dbReference type="SAM" id="Phobius"/>
    </source>
</evidence>
<gene>
    <name evidence="6" type="ORF">SCFA_840007</name>
</gene>
<dbReference type="EC" id="6.2.1.3" evidence="6"/>
<dbReference type="Gene3D" id="3.40.50.980">
    <property type="match status" value="1"/>
</dbReference>
<feature type="transmembrane region" description="Helical" evidence="3">
    <location>
        <begin position="296"/>
        <end position="318"/>
    </location>
</feature>
<keyword evidence="3" id="KW-0472">Membrane</keyword>
<protein>
    <submittedName>
        <fullName evidence="6">Long-chain-fatty-acid--CoA ligase</fullName>
        <ecNumber evidence="6">6.2.1.3</ecNumber>
    </submittedName>
</protein>
<organism evidence="6">
    <name type="scientific">anaerobic digester metagenome</name>
    <dbReference type="NCBI Taxonomy" id="1263854"/>
    <lineage>
        <taxon>unclassified sequences</taxon>
        <taxon>metagenomes</taxon>
        <taxon>ecological metagenomes</taxon>
    </lineage>
</organism>
<dbReference type="Pfam" id="PF00501">
    <property type="entry name" value="AMP-binding"/>
    <property type="match status" value="1"/>
</dbReference>
<dbReference type="GO" id="GO:0004467">
    <property type="term" value="F:long-chain fatty acid-CoA ligase activity"/>
    <property type="evidence" value="ECO:0007669"/>
    <property type="project" value="UniProtKB-EC"/>
</dbReference>
<dbReference type="Gene3D" id="2.30.38.10">
    <property type="entry name" value="Luciferase, Domain 3"/>
    <property type="match status" value="1"/>
</dbReference>
<dbReference type="InterPro" id="IPR042099">
    <property type="entry name" value="ANL_N_sf"/>
</dbReference>
<dbReference type="AlphaFoldDB" id="A0A485MBT9"/>
<dbReference type="EMBL" id="CAADRM010000152">
    <property type="protein sequence ID" value="VFU18496.1"/>
    <property type="molecule type" value="Genomic_DNA"/>
</dbReference>
<feature type="domain" description="AMP-binding enzyme C-terminal" evidence="5">
    <location>
        <begin position="520"/>
        <end position="596"/>
    </location>
</feature>
<evidence type="ECO:0000256" key="2">
    <source>
        <dbReference type="ARBA" id="ARBA00022598"/>
    </source>
</evidence>
<dbReference type="InterPro" id="IPR000873">
    <property type="entry name" value="AMP-dep_synth/lig_dom"/>
</dbReference>
<name>A0A485MBT9_9ZZZZ</name>
<sequence length="614" mass="69219">MQEKGFAQVIRALPSLASMEQTRGLLRTFFRQWGGLNTLRILLNTGSRAGHLTAWKSLLSFRLEKLTPHFLVSLWEVFGDREALISESKRYTYADMKARIMRLANGLQSLGLKPKDRCAELLYNGNEFFEAFFACSLIGCPMPFLNWHMAPEDLIEAINTTQAKALILSREFVPVVLSIRDRLTTVKHYIVSGDSPTEGMISYEDLLRNSSEDMPEVHFIVALNPYTGGTTGKPKNVNYFDSIGYAFSDLATPPQVPLGEYLRFMFLQFSFMYYFGGTEISDPVTKNMRCLIPGPLYHAGTIAAWVPFILLGGTGVIMKKFDPLEFLRLIETERINWVFVVPAMLEKILSLPDEVRNRHDLSSMHTLICAAAPATPELKKATNAFFHACGSKKNVLHEFYGSSETAVATVFLPKDYEENPKRYESVGKMRCALTRIFDKDAGCWCTPGKDGQVMTRSLTTLNLDYVGSSEQAGRAFQIIDGTAWFDDGLTGHMDEDGFLYLTGRNKEMIITGGVNIFPNEIEAAIKRHAGVLDVAVIRYPDRELGEVPAAIIQPKEGRTVSPGEIIEFCRQQSLQGYKIPRYVEIVESLPRHIDGKMRKKDIEDRYWTGIERRG</sequence>
<evidence type="ECO:0000256" key="1">
    <source>
        <dbReference type="ARBA" id="ARBA00006432"/>
    </source>
</evidence>